<dbReference type="AlphaFoldDB" id="A0A1N6G4E3"/>
<protein>
    <recommendedName>
        <fullName evidence="4">Monoacylglycerol lipase</fullName>
        <ecNumber evidence="3">3.1.1.23</ecNumber>
    </recommendedName>
</protein>
<dbReference type="Proteomes" id="UP000185192">
    <property type="component" value="Unassembled WGS sequence"/>
</dbReference>
<gene>
    <name evidence="6" type="ORF">SAMN02745824_2673</name>
</gene>
<keyword evidence="6" id="KW-0031">Aminopeptidase</keyword>
<keyword evidence="6" id="KW-0378">Hydrolase</keyword>
<comment type="catalytic activity">
    <reaction evidence="1">
        <text>Hydrolyzes glycerol monoesters of long-chain fatty acids.</text>
        <dbReference type="EC" id="3.1.1.23"/>
    </reaction>
</comment>
<proteinExistence type="inferred from homology"/>
<evidence type="ECO:0000256" key="3">
    <source>
        <dbReference type="ARBA" id="ARBA00013254"/>
    </source>
</evidence>
<dbReference type="InterPro" id="IPR051044">
    <property type="entry name" value="MAG_DAG_Lipase"/>
</dbReference>
<dbReference type="EMBL" id="FSQW01000002">
    <property type="protein sequence ID" value="SIO02415.1"/>
    <property type="molecule type" value="Genomic_DNA"/>
</dbReference>
<dbReference type="SUPFAM" id="SSF53474">
    <property type="entry name" value="alpha/beta-Hydrolases"/>
    <property type="match status" value="1"/>
</dbReference>
<dbReference type="GO" id="GO:0047372">
    <property type="term" value="F:monoacylglycerol lipase activity"/>
    <property type="evidence" value="ECO:0007669"/>
    <property type="project" value="UniProtKB-EC"/>
</dbReference>
<dbReference type="InterPro" id="IPR000073">
    <property type="entry name" value="AB_hydrolase_1"/>
</dbReference>
<dbReference type="STRING" id="1123272.SAMN02745824_2673"/>
<accession>A0A1N6G4E3</accession>
<dbReference type="FunFam" id="3.40.50.1820:FF:000117">
    <property type="entry name" value="Monoglyceride lipase, putative"/>
    <property type="match status" value="1"/>
</dbReference>
<evidence type="ECO:0000256" key="4">
    <source>
        <dbReference type="ARBA" id="ARBA00071261"/>
    </source>
</evidence>
<evidence type="ECO:0000256" key="2">
    <source>
        <dbReference type="ARBA" id="ARBA00008645"/>
    </source>
</evidence>
<dbReference type="GO" id="GO:0004177">
    <property type="term" value="F:aminopeptidase activity"/>
    <property type="evidence" value="ECO:0007669"/>
    <property type="project" value="UniProtKB-KW"/>
</dbReference>
<evidence type="ECO:0000313" key="7">
    <source>
        <dbReference type="Proteomes" id="UP000185192"/>
    </source>
</evidence>
<reference evidence="7" key="1">
    <citation type="submission" date="2016-11" db="EMBL/GenBank/DDBJ databases">
        <authorList>
            <person name="Varghese N."/>
            <person name="Submissions S."/>
        </authorList>
    </citation>
    <scope>NUCLEOTIDE SEQUENCE [LARGE SCALE GENOMIC DNA]</scope>
    <source>
        <strain evidence="7">DSM 22363</strain>
    </source>
</reference>
<dbReference type="InterPro" id="IPR029058">
    <property type="entry name" value="AB_hydrolase_fold"/>
</dbReference>
<feature type="domain" description="Serine aminopeptidase S33" evidence="5">
    <location>
        <begin position="31"/>
        <end position="266"/>
    </location>
</feature>
<dbReference type="RefSeq" id="WP_074205666.1">
    <property type="nucleotide sequence ID" value="NZ_FSQW01000002.1"/>
</dbReference>
<comment type="similarity">
    <text evidence="2">Belongs to the AB hydrolase superfamily.</text>
</comment>
<dbReference type="Gene3D" id="3.40.50.1820">
    <property type="entry name" value="alpha/beta hydrolase"/>
    <property type="match status" value="1"/>
</dbReference>
<dbReference type="PANTHER" id="PTHR11614">
    <property type="entry name" value="PHOSPHOLIPASE-RELATED"/>
    <property type="match status" value="1"/>
</dbReference>
<name>A0A1N6G4E3_9SPHN</name>
<dbReference type="EC" id="3.1.1.23" evidence="3"/>
<evidence type="ECO:0000259" key="5">
    <source>
        <dbReference type="Pfam" id="PF12146"/>
    </source>
</evidence>
<keyword evidence="6" id="KW-0645">Protease</keyword>
<organism evidence="6 7">
    <name type="scientific">Parasphingorhabdus marina DSM 22363</name>
    <dbReference type="NCBI Taxonomy" id="1123272"/>
    <lineage>
        <taxon>Bacteria</taxon>
        <taxon>Pseudomonadati</taxon>
        <taxon>Pseudomonadota</taxon>
        <taxon>Alphaproteobacteria</taxon>
        <taxon>Sphingomonadales</taxon>
        <taxon>Sphingomonadaceae</taxon>
        <taxon>Parasphingorhabdus</taxon>
    </lineage>
</organism>
<evidence type="ECO:0000313" key="6">
    <source>
        <dbReference type="EMBL" id="SIO02415.1"/>
    </source>
</evidence>
<dbReference type="InterPro" id="IPR022742">
    <property type="entry name" value="Hydrolase_4"/>
</dbReference>
<evidence type="ECO:0000256" key="1">
    <source>
        <dbReference type="ARBA" id="ARBA00001613"/>
    </source>
</evidence>
<dbReference type="Pfam" id="PF12146">
    <property type="entry name" value="Hydrolase_4"/>
    <property type="match status" value="1"/>
</dbReference>
<keyword evidence="7" id="KW-1185">Reference proteome</keyword>
<dbReference type="PRINTS" id="PR00111">
    <property type="entry name" value="ABHYDROLASE"/>
</dbReference>
<sequence>MIHSEGTLTLPAGSEAAGASLFQQRWLPDTKARAVIILVHGYDEHSGRYHHFAEHCVNRGLAVLALDHWGHGKSTGVNGFVPRFSVYHDGLDALLADIPEVLANVPKILVGHSLGGLIAATYLLEHQTRFQAAILSGPAIKAAEEPSATLKALSKILSRLTPKMGVIGLDANAVSRDPQVVADYLADPLVSGQKISARLGLEMMKRMEQIQAEAGKITLPLLLVHGSEDSLAAPEGSTFLHENVSSSEKKLTIYPDLYHEIFNEPEKEQVLSDMTDWIDRILAQ</sequence>